<dbReference type="EMBL" id="GBXM01017327">
    <property type="protein sequence ID" value="JAH91250.1"/>
    <property type="molecule type" value="Transcribed_RNA"/>
</dbReference>
<organism evidence="1">
    <name type="scientific">Anguilla anguilla</name>
    <name type="common">European freshwater eel</name>
    <name type="synonym">Muraena anguilla</name>
    <dbReference type="NCBI Taxonomy" id="7936"/>
    <lineage>
        <taxon>Eukaryota</taxon>
        <taxon>Metazoa</taxon>
        <taxon>Chordata</taxon>
        <taxon>Craniata</taxon>
        <taxon>Vertebrata</taxon>
        <taxon>Euteleostomi</taxon>
        <taxon>Actinopterygii</taxon>
        <taxon>Neopterygii</taxon>
        <taxon>Teleostei</taxon>
        <taxon>Anguilliformes</taxon>
        <taxon>Anguillidae</taxon>
        <taxon>Anguilla</taxon>
    </lineage>
</organism>
<accession>A0A0E9WNY0</accession>
<sequence>MSAFPAAEYIVSGSVLIDKWCWPAIDMISSYLFHFDIIFTHIFIYKKNRSTLSISVASCFVTKTDSMNRAGPSG</sequence>
<evidence type="ECO:0000313" key="1">
    <source>
        <dbReference type="EMBL" id="JAH91250.1"/>
    </source>
</evidence>
<proteinExistence type="predicted"/>
<name>A0A0E9WNY0_ANGAN</name>
<dbReference type="AlphaFoldDB" id="A0A0E9WNY0"/>
<protein>
    <submittedName>
        <fullName evidence="1">Uncharacterized protein</fullName>
    </submittedName>
</protein>
<reference evidence="1" key="2">
    <citation type="journal article" date="2015" name="Fish Shellfish Immunol.">
        <title>Early steps in the European eel (Anguilla anguilla)-Vibrio vulnificus interaction in the gills: Role of the RtxA13 toxin.</title>
        <authorList>
            <person name="Callol A."/>
            <person name="Pajuelo D."/>
            <person name="Ebbesson L."/>
            <person name="Teles M."/>
            <person name="MacKenzie S."/>
            <person name="Amaro C."/>
        </authorList>
    </citation>
    <scope>NUCLEOTIDE SEQUENCE</scope>
</reference>
<reference evidence="1" key="1">
    <citation type="submission" date="2014-11" db="EMBL/GenBank/DDBJ databases">
        <authorList>
            <person name="Amaro Gonzalez C."/>
        </authorList>
    </citation>
    <scope>NUCLEOTIDE SEQUENCE</scope>
</reference>